<evidence type="ECO:0000313" key="3">
    <source>
        <dbReference type="Proteomes" id="UP000659904"/>
    </source>
</evidence>
<dbReference type="AlphaFoldDB" id="A0A8J3KB69"/>
<dbReference type="RefSeq" id="WP_147433042.1">
    <property type="nucleotide sequence ID" value="NZ_BONH01000024.1"/>
</dbReference>
<name>A0A8J3KB69_9ACTN</name>
<evidence type="ECO:0000256" key="1">
    <source>
        <dbReference type="SAM" id="Phobius"/>
    </source>
</evidence>
<dbReference type="Proteomes" id="UP000659904">
    <property type="component" value="Unassembled WGS sequence"/>
</dbReference>
<feature type="transmembrane region" description="Helical" evidence="1">
    <location>
        <begin position="39"/>
        <end position="62"/>
    </location>
</feature>
<keyword evidence="3" id="KW-1185">Reference proteome</keyword>
<keyword evidence="1" id="KW-0472">Membrane</keyword>
<accession>A0A8J3KB69</accession>
<keyword evidence="1" id="KW-1133">Transmembrane helix</keyword>
<protein>
    <submittedName>
        <fullName evidence="2">Uncharacterized protein</fullName>
    </submittedName>
</protein>
<dbReference type="EMBL" id="BONH01000024">
    <property type="protein sequence ID" value="GIF99996.1"/>
    <property type="molecule type" value="Genomic_DNA"/>
</dbReference>
<proteinExistence type="predicted"/>
<evidence type="ECO:0000313" key="2">
    <source>
        <dbReference type="EMBL" id="GIF99996.1"/>
    </source>
</evidence>
<sequence>MTMTDEELTGLIAARFGDGSLPAELAQVQRRGRQRRSRIRIATAAAVVLGLAGAAGLTAYGLDRHEKAEQVAAFNRSCQAAYTAEAARTGRAAQLPTTLGEPLLELRRGDARFRLYTSAPGPLRSMIFDCARSADGTVSGRVSYGPTTVPELGQPLVAYRDHLPDGTVAVVAQLRDPAEVLAVTPEGGGVQTAQRDGMAVVWGPREVLDEATLSVRDGSLDLARDVLAVTATFQEEEFDRYCRRTVDGRPELRGAARALTARYGDTWALQVYRAEGAIALCSWTNMADEPENGVSYDGPALGLGSATEAVPGSILASSDGQEWWLTGLTLPGTEQVEVVGEAGTRVQAQLGDGVYLARLPSAESHKTITMTTATTVHTFVNGKMTQRPR</sequence>
<organism evidence="2 3">
    <name type="scientific">Catellatospora citrea</name>
    <dbReference type="NCBI Taxonomy" id="53366"/>
    <lineage>
        <taxon>Bacteria</taxon>
        <taxon>Bacillati</taxon>
        <taxon>Actinomycetota</taxon>
        <taxon>Actinomycetes</taxon>
        <taxon>Micromonosporales</taxon>
        <taxon>Micromonosporaceae</taxon>
        <taxon>Catellatospora</taxon>
    </lineage>
</organism>
<gene>
    <name evidence="2" type="ORF">Cci01nite_50900</name>
</gene>
<keyword evidence="1" id="KW-0812">Transmembrane</keyword>
<reference evidence="2 3" key="1">
    <citation type="submission" date="2021-01" db="EMBL/GenBank/DDBJ databases">
        <title>Whole genome shotgun sequence of Catellatospora citrea NBRC 14495.</title>
        <authorList>
            <person name="Komaki H."/>
            <person name="Tamura T."/>
        </authorList>
    </citation>
    <scope>NUCLEOTIDE SEQUENCE [LARGE SCALE GENOMIC DNA]</scope>
    <source>
        <strain evidence="2 3">NBRC 14495</strain>
    </source>
</reference>
<comment type="caution">
    <text evidence="2">The sequence shown here is derived from an EMBL/GenBank/DDBJ whole genome shotgun (WGS) entry which is preliminary data.</text>
</comment>